<feature type="domain" description="Mitochondrial resolvase Ydc2 catalytic" evidence="1">
    <location>
        <begin position="1"/>
        <end position="131"/>
    </location>
</feature>
<accession>A0A0C3DX39</accession>
<name>A0A0C3DX39_OIDMZ</name>
<evidence type="ECO:0000313" key="2">
    <source>
        <dbReference type="EMBL" id="KIN06663.1"/>
    </source>
</evidence>
<dbReference type="HOGENOM" id="CLU_1781925_0_0_1"/>
<dbReference type="InParanoid" id="A0A0C3DX39"/>
<dbReference type="Gene3D" id="3.30.420.10">
    <property type="entry name" value="Ribonuclease H-like superfamily/Ribonuclease H"/>
    <property type="match status" value="1"/>
</dbReference>
<organism evidence="2 3">
    <name type="scientific">Oidiodendron maius (strain Zn)</name>
    <dbReference type="NCBI Taxonomy" id="913774"/>
    <lineage>
        <taxon>Eukaryota</taxon>
        <taxon>Fungi</taxon>
        <taxon>Dikarya</taxon>
        <taxon>Ascomycota</taxon>
        <taxon>Pezizomycotina</taxon>
        <taxon>Leotiomycetes</taxon>
        <taxon>Leotiomycetes incertae sedis</taxon>
        <taxon>Myxotrichaceae</taxon>
        <taxon>Oidiodendron</taxon>
    </lineage>
</organism>
<dbReference type="SUPFAM" id="SSF53098">
    <property type="entry name" value="Ribonuclease H-like"/>
    <property type="match status" value="1"/>
</dbReference>
<dbReference type="GO" id="GO:0000402">
    <property type="term" value="F:crossed form four-way junction DNA binding"/>
    <property type="evidence" value="ECO:0007669"/>
    <property type="project" value="TreeGrafter"/>
</dbReference>
<dbReference type="InterPro" id="IPR036397">
    <property type="entry name" value="RNaseH_sf"/>
</dbReference>
<dbReference type="Pfam" id="PF09159">
    <property type="entry name" value="Ydc2-catalyt"/>
    <property type="match status" value="1"/>
</dbReference>
<reference evidence="2 3" key="1">
    <citation type="submission" date="2014-04" db="EMBL/GenBank/DDBJ databases">
        <authorList>
            <consortium name="DOE Joint Genome Institute"/>
            <person name="Kuo A."/>
            <person name="Martino E."/>
            <person name="Perotto S."/>
            <person name="Kohler A."/>
            <person name="Nagy L.G."/>
            <person name="Floudas D."/>
            <person name="Copeland A."/>
            <person name="Barry K.W."/>
            <person name="Cichocki N."/>
            <person name="Veneault-Fourrey C."/>
            <person name="LaButti K."/>
            <person name="Lindquist E.A."/>
            <person name="Lipzen A."/>
            <person name="Lundell T."/>
            <person name="Morin E."/>
            <person name="Murat C."/>
            <person name="Sun H."/>
            <person name="Tunlid A."/>
            <person name="Henrissat B."/>
            <person name="Grigoriev I.V."/>
            <person name="Hibbett D.S."/>
            <person name="Martin F."/>
            <person name="Nordberg H.P."/>
            <person name="Cantor M.N."/>
            <person name="Hua S.X."/>
        </authorList>
    </citation>
    <scope>NUCLEOTIDE SEQUENCE [LARGE SCALE GENOMIC DNA]</scope>
    <source>
        <strain evidence="2 3">Zn</strain>
    </source>
</reference>
<dbReference type="Proteomes" id="UP000054321">
    <property type="component" value="Unassembled WGS sequence"/>
</dbReference>
<keyword evidence="3" id="KW-1185">Reference proteome</keyword>
<evidence type="ECO:0000313" key="3">
    <source>
        <dbReference type="Proteomes" id="UP000054321"/>
    </source>
</evidence>
<dbReference type="GO" id="GO:0005739">
    <property type="term" value="C:mitochondrion"/>
    <property type="evidence" value="ECO:0007669"/>
    <property type="project" value="TreeGrafter"/>
</dbReference>
<gene>
    <name evidence="2" type="ORF">OIDMADRAFT_17421</name>
</gene>
<dbReference type="EMBL" id="KN832871">
    <property type="protein sequence ID" value="KIN06663.1"/>
    <property type="molecule type" value="Genomic_DNA"/>
</dbReference>
<dbReference type="PANTHER" id="PTHR28072:SF1">
    <property type="entry name" value="CRUCIFORM CUTTING ENDONUCLEASE 1, MITOCHONDRIAL-RELATED"/>
    <property type="match status" value="1"/>
</dbReference>
<sequence>MFEAVIYGILCALKEEGVWEGEVLGIAPGKVGPFWVEDGEERGVWKKERTAKKKNKGLKIDLVRGWLEDGQMVSLGNGEVEAMAKRYIEKWDRTPGGRKLEAEGEEMGKLDDLADCLLQGMAWIQWQENKNVALQHGVEALLDQCH</sequence>
<protein>
    <recommendedName>
        <fullName evidence="1">Mitochondrial resolvase Ydc2 catalytic domain-containing protein</fullName>
    </recommendedName>
</protein>
<dbReference type="GO" id="GO:0000403">
    <property type="term" value="F:Y-form DNA binding"/>
    <property type="evidence" value="ECO:0007669"/>
    <property type="project" value="TreeGrafter"/>
</dbReference>
<dbReference type="InterPro" id="IPR015242">
    <property type="entry name" value="Ydc2_cat"/>
</dbReference>
<proteinExistence type="predicted"/>
<dbReference type="AlphaFoldDB" id="A0A0C3DX39"/>
<evidence type="ECO:0000259" key="1">
    <source>
        <dbReference type="Pfam" id="PF09159"/>
    </source>
</evidence>
<dbReference type="InterPro" id="IPR012337">
    <property type="entry name" value="RNaseH-like_sf"/>
</dbReference>
<dbReference type="GO" id="GO:0004520">
    <property type="term" value="F:DNA endonuclease activity"/>
    <property type="evidence" value="ECO:0007669"/>
    <property type="project" value="TreeGrafter"/>
</dbReference>
<dbReference type="PANTHER" id="PTHR28072">
    <property type="entry name" value="CRUCIFORM CUTTING ENDONUCLEASE 1, MITOCHONDRIAL-RELATED"/>
    <property type="match status" value="1"/>
</dbReference>
<dbReference type="InterPro" id="IPR039197">
    <property type="entry name" value="Mrs1/Cce1"/>
</dbReference>
<feature type="non-terminal residue" evidence="2">
    <location>
        <position position="146"/>
    </location>
</feature>
<dbReference type="STRING" id="913774.A0A0C3DX39"/>
<dbReference type="GO" id="GO:0070336">
    <property type="term" value="F:flap-structured DNA binding"/>
    <property type="evidence" value="ECO:0007669"/>
    <property type="project" value="TreeGrafter"/>
</dbReference>
<reference evidence="3" key="2">
    <citation type="submission" date="2015-01" db="EMBL/GenBank/DDBJ databases">
        <title>Evolutionary Origins and Diversification of the Mycorrhizal Mutualists.</title>
        <authorList>
            <consortium name="DOE Joint Genome Institute"/>
            <consortium name="Mycorrhizal Genomics Consortium"/>
            <person name="Kohler A."/>
            <person name="Kuo A."/>
            <person name="Nagy L.G."/>
            <person name="Floudas D."/>
            <person name="Copeland A."/>
            <person name="Barry K.W."/>
            <person name="Cichocki N."/>
            <person name="Veneault-Fourrey C."/>
            <person name="LaButti K."/>
            <person name="Lindquist E.A."/>
            <person name="Lipzen A."/>
            <person name="Lundell T."/>
            <person name="Morin E."/>
            <person name="Murat C."/>
            <person name="Riley R."/>
            <person name="Ohm R."/>
            <person name="Sun H."/>
            <person name="Tunlid A."/>
            <person name="Henrissat B."/>
            <person name="Grigoriev I.V."/>
            <person name="Hibbett D.S."/>
            <person name="Martin F."/>
        </authorList>
    </citation>
    <scope>NUCLEOTIDE SEQUENCE [LARGE SCALE GENOMIC DNA]</scope>
    <source>
        <strain evidence="3">Zn</strain>
    </source>
</reference>
<dbReference type="OrthoDB" id="5552842at2759"/>